<dbReference type="InterPro" id="IPR045339">
    <property type="entry name" value="DUF6534"/>
</dbReference>
<evidence type="ECO:0000313" key="4">
    <source>
        <dbReference type="Proteomes" id="UP000250043"/>
    </source>
</evidence>
<sequence length="254" mass="27987">MSTAIPSSLIHELIVPNGGALMLAAIISNLFYGITLLQTYLYYDHYPDDSLYLKTYVAVLTAFDTAQQTFAIYSAWWYLVINYGNLASTELVPPGVGEDSAITVTMGLLVQCFFAHRLWNLSGKKFAIPIVIVTLSTTQFCLGVYYSAQLQRSSSIQTLAAVSWSATTGITLAMTADFLITSAMCYYLRCIRSGMQKSDKLINLLVLYTVNTGLLTSMNAICCIVMTTVFSQSFWLSIPFCLVSKCYVNSVLAT</sequence>
<dbReference type="OrthoDB" id="2733914at2759"/>
<dbReference type="PANTHER" id="PTHR40465">
    <property type="entry name" value="CHROMOSOME 1, WHOLE GENOME SHOTGUN SEQUENCE"/>
    <property type="match status" value="1"/>
</dbReference>
<evidence type="ECO:0000259" key="2">
    <source>
        <dbReference type="Pfam" id="PF20152"/>
    </source>
</evidence>
<name>A0A8E2AV61_9APHY</name>
<evidence type="ECO:0000313" key="3">
    <source>
        <dbReference type="EMBL" id="OCH88910.1"/>
    </source>
</evidence>
<dbReference type="Proteomes" id="UP000250043">
    <property type="component" value="Unassembled WGS sequence"/>
</dbReference>
<keyword evidence="1" id="KW-0812">Transmembrane</keyword>
<dbReference type="PANTHER" id="PTHR40465:SF1">
    <property type="entry name" value="DUF6534 DOMAIN-CONTAINING PROTEIN"/>
    <property type="match status" value="1"/>
</dbReference>
<feature type="transmembrane region" description="Helical" evidence="1">
    <location>
        <begin position="201"/>
        <end position="230"/>
    </location>
</feature>
<evidence type="ECO:0000256" key="1">
    <source>
        <dbReference type="SAM" id="Phobius"/>
    </source>
</evidence>
<feature type="transmembrane region" description="Helical" evidence="1">
    <location>
        <begin position="168"/>
        <end position="189"/>
    </location>
</feature>
<keyword evidence="1" id="KW-0472">Membrane</keyword>
<dbReference type="EMBL" id="KV722440">
    <property type="protein sequence ID" value="OCH88910.1"/>
    <property type="molecule type" value="Genomic_DNA"/>
</dbReference>
<feature type="transmembrane region" description="Helical" evidence="1">
    <location>
        <begin position="126"/>
        <end position="148"/>
    </location>
</feature>
<feature type="transmembrane region" description="Helical" evidence="1">
    <location>
        <begin position="20"/>
        <end position="43"/>
    </location>
</feature>
<feature type="transmembrane region" description="Helical" evidence="1">
    <location>
        <begin position="55"/>
        <end position="80"/>
    </location>
</feature>
<protein>
    <recommendedName>
        <fullName evidence="2">DUF6534 domain-containing protein</fullName>
    </recommendedName>
</protein>
<reference evidence="3 4" key="1">
    <citation type="submission" date="2016-07" db="EMBL/GenBank/DDBJ databases">
        <title>Draft genome of the white-rot fungus Obba rivulosa 3A-2.</title>
        <authorList>
            <consortium name="DOE Joint Genome Institute"/>
            <person name="Miettinen O."/>
            <person name="Riley R."/>
            <person name="Acob R."/>
            <person name="Barry K."/>
            <person name="Cullen D."/>
            <person name="De Vries R."/>
            <person name="Hainaut M."/>
            <person name="Hatakka A."/>
            <person name="Henrissat B."/>
            <person name="Hilden K."/>
            <person name="Kuo R."/>
            <person name="Labutti K."/>
            <person name="Lipzen A."/>
            <person name="Makela M.R."/>
            <person name="Sandor L."/>
            <person name="Spatafora J.W."/>
            <person name="Grigoriev I.V."/>
            <person name="Hibbett D.S."/>
        </authorList>
    </citation>
    <scope>NUCLEOTIDE SEQUENCE [LARGE SCALE GENOMIC DNA]</scope>
    <source>
        <strain evidence="3 4">3A-2</strain>
    </source>
</reference>
<keyword evidence="4" id="KW-1185">Reference proteome</keyword>
<organism evidence="3 4">
    <name type="scientific">Obba rivulosa</name>
    <dbReference type="NCBI Taxonomy" id="1052685"/>
    <lineage>
        <taxon>Eukaryota</taxon>
        <taxon>Fungi</taxon>
        <taxon>Dikarya</taxon>
        <taxon>Basidiomycota</taxon>
        <taxon>Agaricomycotina</taxon>
        <taxon>Agaricomycetes</taxon>
        <taxon>Polyporales</taxon>
        <taxon>Gelatoporiaceae</taxon>
        <taxon>Obba</taxon>
    </lineage>
</organism>
<proteinExistence type="predicted"/>
<feature type="domain" description="DUF6534" evidence="2">
    <location>
        <begin position="173"/>
        <end position="254"/>
    </location>
</feature>
<keyword evidence="1" id="KW-1133">Transmembrane helix</keyword>
<dbReference type="AlphaFoldDB" id="A0A8E2AV61"/>
<dbReference type="Pfam" id="PF20152">
    <property type="entry name" value="DUF6534"/>
    <property type="match status" value="1"/>
</dbReference>
<accession>A0A8E2AV61</accession>
<gene>
    <name evidence="3" type="ORF">OBBRIDRAFT_794797</name>
</gene>